<dbReference type="Gene3D" id="3.40.50.10610">
    <property type="entry name" value="ABC-type transport auxiliary lipoprotein component"/>
    <property type="match status" value="1"/>
</dbReference>
<evidence type="ECO:0000313" key="2">
    <source>
        <dbReference type="Proteomes" id="UP000771797"/>
    </source>
</evidence>
<accession>A0ABQ6YBL4</accession>
<reference evidence="1 2" key="1">
    <citation type="submission" date="2012-09" db="EMBL/GenBank/DDBJ databases">
        <title>Genome Sequence of alkane-degrading Bacterium Alcanivorax sp. 6-D-6.</title>
        <authorList>
            <person name="Lai Q."/>
            <person name="Shao Z."/>
        </authorList>
    </citation>
    <scope>NUCLEOTIDE SEQUENCE [LARGE SCALE GENOMIC DNA]</scope>
    <source>
        <strain evidence="1 2">6-D-6</strain>
    </source>
</reference>
<dbReference type="PROSITE" id="PS51257">
    <property type="entry name" value="PROKAR_LIPOPROTEIN"/>
    <property type="match status" value="1"/>
</dbReference>
<proteinExistence type="predicted"/>
<sequence>MKLPLLALCVGLVMLTGCGTTHVRGSQDVQLSRDAHWLVLPMVNRTTTPQAGLRAQAITEAVLAQHGVSQVESYRQQDGDGLLFEAASEASQRAMTQWASQRDGDYVVSGVVHEWRYKTGVDGEPAVGVMLEIRDGKGALLYSGTGSRAGWARQSLGETGQRVIDKLLAPVLD</sequence>
<keyword evidence="2" id="KW-1185">Reference proteome</keyword>
<organism evidence="1 2">
    <name type="scientific">Alcanivorax xiamenensis</name>
    <dbReference type="NCBI Taxonomy" id="1177156"/>
    <lineage>
        <taxon>Bacteria</taxon>
        <taxon>Pseudomonadati</taxon>
        <taxon>Pseudomonadota</taxon>
        <taxon>Gammaproteobacteria</taxon>
        <taxon>Oceanospirillales</taxon>
        <taxon>Alcanivoracaceae</taxon>
        <taxon>Alcanivorax</taxon>
    </lineage>
</organism>
<comment type="caution">
    <text evidence="1">The sequence shown here is derived from an EMBL/GenBank/DDBJ whole genome shotgun (WGS) entry which is preliminary data.</text>
</comment>
<dbReference type="RefSeq" id="WP_133490553.1">
    <property type="nucleotide sequence ID" value="NZ_AQPF01000005.1"/>
</dbReference>
<name>A0ABQ6YBL4_9GAMM</name>
<dbReference type="EMBL" id="AQPF01000005">
    <property type="protein sequence ID" value="KAF0807087.1"/>
    <property type="molecule type" value="Genomic_DNA"/>
</dbReference>
<dbReference type="Proteomes" id="UP000771797">
    <property type="component" value="Unassembled WGS sequence"/>
</dbReference>
<evidence type="ECO:0000313" key="1">
    <source>
        <dbReference type="EMBL" id="KAF0807087.1"/>
    </source>
</evidence>
<evidence type="ECO:0008006" key="3">
    <source>
        <dbReference type="Google" id="ProtNLM"/>
    </source>
</evidence>
<gene>
    <name evidence="1" type="ORF">A6D6_01086</name>
</gene>
<protein>
    <recommendedName>
        <fullName evidence="3">Peptidoglycan-synthase activator LpoB</fullName>
    </recommendedName>
</protein>